<reference evidence="1" key="1">
    <citation type="submission" date="2020-05" db="EMBL/GenBank/DDBJ databases">
        <authorList>
            <person name="Chiriac C."/>
            <person name="Salcher M."/>
            <person name="Ghai R."/>
            <person name="Kavagutti S V."/>
        </authorList>
    </citation>
    <scope>NUCLEOTIDE SEQUENCE</scope>
</reference>
<dbReference type="AlphaFoldDB" id="A0A6J7QQJ7"/>
<organism evidence="1">
    <name type="scientific">freshwater metagenome</name>
    <dbReference type="NCBI Taxonomy" id="449393"/>
    <lineage>
        <taxon>unclassified sequences</taxon>
        <taxon>metagenomes</taxon>
        <taxon>ecological metagenomes</taxon>
    </lineage>
</organism>
<evidence type="ECO:0000313" key="1">
    <source>
        <dbReference type="EMBL" id="CAB5016344.1"/>
    </source>
</evidence>
<proteinExistence type="predicted"/>
<sequence>MPTSPATVLMMESRHPSSRRKNWLLASSTPTGMMRYPTQLTMRLTSLRNGELTSVKRRASSASFAA</sequence>
<dbReference type="EMBL" id="CAFBOL010000136">
    <property type="protein sequence ID" value="CAB5016344.1"/>
    <property type="molecule type" value="Genomic_DNA"/>
</dbReference>
<gene>
    <name evidence="1" type="ORF">UFOPK3931_03101</name>
</gene>
<accession>A0A6J7QQJ7</accession>
<protein>
    <submittedName>
        <fullName evidence="1">Unannotated protein</fullName>
    </submittedName>
</protein>
<name>A0A6J7QQJ7_9ZZZZ</name>